<dbReference type="OMA" id="IAKWECK"/>
<dbReference type="OrthoDB" id="6047286at2759"/>
<feature type="compositionally biased region" description="Polar residues" evidence="1">
    <location>
        <begin position="232"/>
        <end position="244"/>
    </location>
</feature>
<feature type="domain" description="TRAPP14 N-terminal" evidence="2">
    <location>
        <begin position="17"/>
        <end position="104"/>
    </location>
</feature>
<dbReference type="PANTHER" id="PTHR16096:SF8">
    <property type="entry name" value="TRAFFICKING PROTEIN PARTICLE COMPLEX SUBUNIT 14"/>
    <property type="match status" value="1"/>
</dbReference>
<dbReference type="Proteomes" id="UP000694559">
    <property type="component" value="Unplaced"/>
</dbReference>
<protein>
    <recommendedName>
        <fullName evidence="6">Microtubule-associated protein 11</fullName>
    </recommendedName>
</protein>
<keyword evidence="5" id="KW-1185">Reference proteome</keyword>
<dbReference type="InterPro" id="IPR031626">
    <property type="entry name" value="TRAPPC14"/>
</dbReference>
<accession>A0A8C6XB69</accession>
<dbReference type="GO" id="GO:0043014">
    <property type="term" value="F:alpha-tubulin binding"/>
    <property type="evidence" value="ECO:0007669"/>
    <property type="project" value="InterPro"/>
</dbReference>
<reference evidence="4" key="2">
    <citation type="submission" date="2025-09" db="UniProtKB">
        <authorList>
            <consortium name="Ensembl"/>
        </authorList>
    </citation>
    <scope>IDENTIFICATION</scope>
</reference>
<dbReference type="PANTHER" id="PTHR16096">
    <property type="entry name" value="MICROTUBULE-ASSOCIATED PROTEIN 11"/>
    <property type="match status" value="1"/>
</dbReference>
<feature type="domain" description="TRAPP14 C-terminal" evidence="3">
    <location>
        <begin position="105"/>
        <end position="294"/>
    </location>
</feature>
<organism evidence="4 5">
    <name type="scientific">Naja naja</name>
    <name type="common">Indian cobra</name>
    <dbReference type="NCBI Taxonomy" id="35670"/>
    <lineage>
        <taxon>Eukaryota</taxon>
        <taxon>Metazoa</taxon>
        <taxon>Chordata</taxon>
        <taxon>Craniata</taxon>
        <taxon>Vertebrata</taxon>
        <taxon>Euteleostomi</taxon>
        <taxon>Lepidosauria</taxon>
        <taxon>Squamata</taxon>
        <taxon>Bifurcata</taxon>
        <taxon>Unidentata</taxon>
        <taxon>Episquamata</taxon>
        <taxon>Toxicofera</taxon>
        <taxon>Serpentes</taxon>
        <taxon>Colubroidea</taxon>
        <taxon>Elapidae</taxon>
        <taxon>Elapinae</taxon>
        <taxon>Naja</taxon>
    </lineage>
</organism>
<sequence>MLLAPESSAASVPPPHSHQSGEVSMASFCPVPSANSAWPCSLQALEEQNFLFQLQAPEQPPDNTKEGLEVPLIVVLQWSSPKLPFTSSIYTHYRLPSIHLARPRFVMTAECESPVALHRHFIVTYTLINNLDFLAMRLVWTPESAVAGQLRVEEAPQDSIVCHTPLNVGFSHKGSARTLCHLPGSLSQHMKLKLQFTASVSNLPPEVRPVSHKSSPGSPAVRELVGHHQASLGRSHSFSHQQPTRGHRLRSGSVMERRAITPPVGSPVGRPLYLPPDKAALSLDKIAKWECKVLQGMPCMKAQRGSSSCMPPPPAPLPTQPRYGQQQRSPLKGSSGPC</sequence>
<feature type="region of interest" description="Disordered" evidence="1">
    <location>
        <begin position="302"/>
        <end position="338"/>
    </location>
</feature>
<dbReference type="Pfam" id="PF15806">
    <property type="entry name" value="TRAPP14_N"/>
    <property type="match status" value="1"/>
</dbReference>
<dbReference type="InterPro" id="IPR055452">
    <property type="entry name" value="TRAPP14_C"/>
</dbReference>
<evidence type="ECO:0000259" key="3">
    <source>
        <dbReference type="Pfam" id="PF23652"/>
    </source>
</evidence>
<dbReference type="GO" id="GO:1990071">
    <property type="term" value="C:TRAPPII protein complex"/>
    <property type="evidence" value="ECO:0007669"/>
    <property type="project" value="TreeGrafter"/>
</dbReference>
<dbReference type="Ensembl" id="ENSNNAT00000012171.1">
    <property type="protein sequence ID" value="ENSNNAP00000011637.1"/>
    <property type="gene ID" value="ENSNNAG00000007794.1"/>
</dbReference>
<reference evidence="4" key="1">
    <citation type="submission" date="2025-08" db="UniProtKB">
        <authorList>
            <consortium name="Ensembl"/>
        </authorList>
    </citation>
    <scope>IDENTIFICATION</scope>
</reference>
<evidence type="ECO:0000313" key="5">
    <source>
        <dbReference type="Proteomes" id="UP000694559"/>
    </source>
</evidence>
<evidence type="ECO:0000259" key="2">
    <source>
        <dbReference type="Pfam" id="PF15806"/>
    </source>
</evidence>
<name>A0A8C6XB69_NAJNA</name>
<feature type="region of interest" description="Disordered" evidence="1">
    <location>
        <begin position="205"/>
        <end position="272"/>
    </location>
</feature>
<dbReference type="Pfam" id="PF23652">
    <property type="entry name" value="TRAPP14_C"/>
    <property type="match status" value="1"/>
</dbReference>
<proteinExistence type="predicted"/>
<dbReference type="InterPro" id="IPR055453">
    <property type="entry name" value="TRAPP14_N"/>
</dbReference>
<evidence type="ECO:0000256" key="1">
    <source>
        <dbReference type="SAM" id="MobiDB-lite"/>
    </source>
</evidence>
<evidence type="ECO:0008006" key="6">
    <source>
        <dbReference type="Google" id="ProtNLM"/>
    </source>
</evidence>
<dbReference type="AlphaFoldDB" id="A0A8C6XB69"/>
<dbReference type="GO" id="GO:0060271">
    <property type="term" value="P:cilium assembly"/>
    <property type="evidence" value="ECO:0007669"/>
    <property type="project" value="InterPro"/>
</dbReference>
<feature type="compositionally biased region" description="Pro residues" evidence="1">
    <location>
        <begin position="310"/>
        <end position="319"/>
    </location>
</feature>
<evidence type="ECO:0000313" key="4">
    <source>
        <dbReference type="Ensembl" id="ENSNNAP00000011637.1"/>
    </source>
</evidence>
<dbReference type="GeneTree" id="ENSGT00390000014725"/>